<feature type="compositionally biased region" description="Low complexity" evidence="1">
    <location>
        <begin position="51"/>
        <end position="65"/>
    </location>
</feature>
<dbReference type="EMBL" id="CAJNJQ010001118">
    <property type="protein sequence ID" value="CAE7120714.1"/>
    <property type="molecule type" value="Genomic_DNA"/>
</dbReference>
<feature type="compositionally biased region" description="Polar residues" evidence="1">
    <location>
        <begin position="268"/>
        <end position="295"/>
    </location>
</feature>
<evidence type="ECO:0000259" key="2">
    <source>
        <dbReference type="Pfam" id="PF17667"/>
    </source>
</evidence>
<gene>
    <name evidence="3" type="ORF">RDB_LOCUS55718</name>
</gene>
<comment type="caution">
    <text evidence="3">The sequence shown here is derived from an EMBL/GenBank/DDBJ whole genome shotgun (WGS) entry which is preliminary data.</text>
</comment>
<proteinExistence type="predicted"/>
<feature type="compositionally biased region" description="Polar residues" evidence="1">
    <location>
        <begin position="318"/>
        <end position="328"/>
    </location>
</feature>
<dbReference type="Pfam" id="PF17667">
    <property type="entry name" value="Pkinase_fungal"/>
    <property type="match status" value="1"/>
</dbReference>
<sequence>MSGGSTTNQPDFAPHVVADLRRSECCLVENLLEALLRRCAVPSPPDPEAAPSRSPTTPRMPPTGGSPEGPPSPNNQGNTSESPTPLLQRCLEAVLPKCEELAPLLNKLKISGKETNRYTPLVEFLNSALFLLKDAEPSGICPASDLDVIFAVNYPRRIHWRPGLDCSPDIVLLSCSGARRCYDMSNDEWAKVSEACLAGGLMGAVGGLEWPDVLVPAEVEWNNDPILAQVPIKYETQLTNNVPQLPTNGIHSDPSEVTSRATTHDSASETTSGSIQSSKYIPSTDPSTRPNSSDDAVNPRVPSIDATALPPAKRTYVQLESNDSGSATKKQRNHERNPNQLTLRDGVVKHTGCNAAEMLHCSAGRRHALSLVIIDDNIWVWWCDRQGAIQTTGIDFFQDLPYLLVLLLAFQRFTLADWGFDVALDPSIPPRHYDPIDPTINGPNNDSNGKGMASDTPSRGKNPPARNLSHTSKQPASRVSVTAEFEVNPNLKICYNSPVLNPLHAPFCLKGRSTTSFDVTDASEAVAPEGSHSKLVAKLYWPHHNRSKEEDIIQDARDVASDLDNHLPRVAGAGHRRELSLSVAGASPHRIRASDTDNRPSRGRVLDCVGGMHEV</sequence>
<evidence type="ECO:0000256" key="1">
    <source>
        <dbReference type="SAM" id="MobiDB-lite"/>
    </source>
</evidence>
<dbReference type="InterPro" id="IPR040976">
    <property type="entry name" value="Pkinase_fungal"/>
</dbReference>
<reference evidence="3" key="1">
    <citation type="submission" date="2021-01" db="EMBL/GenBank/DDBJ databases">
        <authorList>
            <person name="Kaushik A."/>
        </authorList>
    </citation>
    <scope>NUCLEOTIDE SEQUENCE</scope>
    <source>
        <strain evidence="3">AG5</strain>
    </source>
</reference>
<evidence type="ECO:0000313" key="4">
    <source>
        <dbReference type="Proteomes" id="UP000663827"/>
    </source>
</evidence>
<feature type="domain" description="Fungal-type protein kinase" evidence="2">
    <location>
        <begin position="353"/>
        <end position="558"/>
    </location>
</feature>
<feature type="region of interest" description="Disordered" evidence="1">
    <location>
        <begin position="433"/>
        <end position="480"/>
    </location>
</feature>
<feature type="region of interest" description="Disordered" evidence="1">
    <location>
        <begin position="42"/>
        <end position="84"/>
    </location>
</feature>
<name>A0A8H3HZ98_9AGAM</name>
<organism evidence="3 4">
    <name type="scientific">Rhizoctonia solani</name>
    <dbReference type="NCBI Taxonomy" id="456999"/>
    <lineage>
        <taxon>Eukaryota</taxon>
        <taxon>Fungi</taxon>
        <taxon>Dikarya</taxon>
        <taxon>Basidiomycota</taxon>
        <taxon>Agaricomycotina</taxon>
        <taxon>Agaricomycetes</taxon>
        <taxon>Cantharellales</taxon>
        <taxon>Ceratobasidiaceae</taxon>
        <taxon>Rhizoctonia</taxon>
    </lineage>
</organism>
<protein>
    <recommendedName>
        <fullName evidence="2">Fungal-type protein kinase domain-containing protein</fullName>
    </recommendedName>
</protein>
<dbReference type="AlphaFoldDB" id="A0A8H3HZ98"/>
<evidence type="ECO:0000313" key="3">
    <source>
        <dbReference type="EMBL" id="CAE7120714.1"/>
    </source>
</evidence>
<feature type="compositionally biased region" description="Polar residues" evidence="1">
    <location>
        <begin position="243"/>
        <end position="261"/>
    </location>
</feature>
<dbReference type="Proteomes" id="UP000663827">
    <property type="component" value="Unassembled WGS sequence"/>
</dbReference>
<feature type="compositionally biased region" description="Polar residues" evidence="1">
    <location>
        <begin position="468"/>
        <end position="480"/>
    </location>
</feature>
<accession>A0A8H3HZ98</accession>
<feature type="region of interest" description="Disordered" evidence="1">
    <location>
        <begin position="243"/>
        <end position="341"/>
    </location>
</feature>